<dbReference type="EMBL" id="GBRH01278482">
    <property type="protein sequence ID" value="JAD19413.1"/>
    <property type="molecule type" value="Transcribed_RNA"/>
</dbReference>
<evidence type="ECO:0000313" key="1">
    <source>
        <dbReference type="EMBL" id="JAD19413.1"/>
    </source>
</evidence>
<protein>
    <submittedName>
        <fullName evidence="1">Uncharacterized protein</fullName>
    </submittedName>
</protein>
<dbReference type="AlphaFoldDB" id="A0A0A8Y2I8"/>
<organism evidence="1">
    <name type="scientific">Arundo donax</name>
    <name type="common">Giant reed</name>
    <name type="synonym">Donax arundinaceus</name>
    <dbReference type="NCBI Taxonomy" id="35708"/>
    <lineage>
        <taxon>Eukaryota</taxon>
        <taxon>Viridiplantae</taxon>
        <taxon>Streptophyta</taxon>
        <taxon>Embryophyta</taxon>
        <taxon>Tracheophyta</taxon>
        <taxon>Spermatophyta</taxon>
        <taxon>Magnoliopsida</taxon>
        <taxon>Liliopsida</taxon>
        <taxon>Poales</taxon>
        <taxon>Poaceae</taxon>
        <taxon>PACMAD clade</taxon>
        <taxon>Arundinoideae</taxon>
        <taxon>Arundineae</taxon>
        <taxon>Arundo</taxon>
    </lineage>
</organism>
<reference evidence="1" key="1">
    <citation type="submission" date="2014-09" db="EMBL/GenBank/DDBJ databases">
        <authorList>
            <person name="Magalhaes I.L.F."/>
            <person name="Oliveira U."/>
            <person name="Santos F.R."/>
            <person name="Vidigal T.H.D.A."/>
            <person name="Brescovit A.D."/>
            <person name="Santos A.J."/>
        </authorList>
    </citation>
    <scope>NUCLEOTIDE SEQUENCE</scope>
    <source>
        <tissue evidence="1">Shoot tissue taken approximately 20 cm above the soil surface</tissue>
    </source>
</reference>
<sequence length="36" mass="3831">MIPTAEAPCPKLPPICRPPFALAPPRLPLTSSYRAG</sequence>
<accession>A0A0A8Y2I8</accession>
<name>A0A0A8Y2I8_ARUDO</name>
<reference evidence="1" key="2">
    <citation type="journal article" date="2015" name="Data Brief">
        <title>Shoot transcriptome of the giant reed, Arundo donax.</title>
        <authorList>
            <person name="Barrero R.A."/>
            <person name="Guerrero F.D."/>
            <person name="Moolhuijzen P."/>
            <person name="Goolsby J.A."/>
            <person name="Tidwell J."/>
            <person name="Bellgard S.E."/>
            <person name="Bellgard M.I."/>
        </authorList>
    </citation>
    <scope>NUCLEOTIDE SEQUENCE</scope>
    <source>
        <tissue evidence="1">Shoot tissue taken approximately 20 cm above the soil surface</tissue>
    </source>
</reference>
<proteinExistence type="predicted"/>